<name>A0A7W9B1Y9_9HYPH</name>
<accession>A0A7W9B1Y9</accession>
<gene>
    <name evidence="1" type="ORF">FHS76_004556</name>
</gene>
<dbReference type="AlphaFoldDB" id="A0A7W9B1Y9"/>
<dbReference type="NCBIfam" id="TIGR01560">
    <property type="entry name" value="put_DNA_pack"/>
    <property type="match status" value="1"/>
</dbReference>
<evidence type="ECO:0000313" key="1">
    <source>
        <dbReference type="EMBL" id="MBB5704632.1"/>
    </source>
</evidence>
<dbReference type="InterPro" id="IPR021146">
    <property type="entry name" value="Phage_gp6-like_head-tail"/>
</dbReference>
<organism evidence="1 2">
    <name type="scientific">Brucella daejeonensis</name>
    <dbReference type="NCBI Taxonomy" id="659015"/>
    <lineage>
        <taxon>Bacteria</taxon>
        <taxon>Pseudomonadati</taxon>
        <taxon>Pseudomonadota</taxon>
        <taxon>Alphaproteobacteria</taxon>
        <taxon>Hyphomicrobiales</taxon>
        <taxon>Brucellaceae</taxon>
        <taxon>Brucella/Ochrobactrum group</taxon>
        <taxon>Brucella</taxon>
    </lineage>
</organism>
<protein>
    <submittedName>
        <fullName evidence="1">Putative phage protein (Predicted DNA packaging)</fullName>
    </submittedName>
</protein>
<dbReference type="CDD" id="cd08054">
    <property type="entry name" value="gp6"/>
    <property type="match status" value="1"/>
</dbReference>
<dbReference type="EMBL" id="JACIJG010000041">
    <property type="protein sequence ID" value="MBB5704632.1"/>
    <property type="molecule type" value="Genomic_DNA"/>
</dbReference>
<proteinExistence type="predicted"/>
<dbReference type="Gene3D" id="1.10.3230.30">
    <property type="entry name" value="Phage gp6-like head-tail connector protein"/>
    <property type="match status" value="1"/>
</dbReference>
<evidence type="ECO:0000313" key="2">
    <source>
        <dbReference type="Proteomes" id="UP000555546"/>
    </source>
</evidence>
<dbReference type="Pfam" id="PF05135">
    <property type="entry name" value="Phage_connect_1"/>
    <property type="match status" value="1"/>
</dbReference>
<comment type="caution">
    <text evidence="1">The sequence shown here is derived from an EMBL/GenBank/DDBJ whole genome shotgun (WGS) entry which is preliminary data.</text>
</comment>
<dbReference type="Proteomes" id="UP000555546">
    <property type="component" value="Unassembled WGS sequence"/>
</dbReference>
<reference evidence="1 2" key="1">
    <citation type="submission" date="2020-08" db="EMBL/GenBank/DDBJ databases">
        <title>Genomic Encyclopedia of Type Strains, Phase IV (KMG-IV): sequencing the most valuable type-strain genomes for metagenomic binning, comparative biology and taxonomic classification.</title>
        <authorList>
            <person name="Goeker M."/>
        </authorList>
    </citation>
    <scope>NUCLEOTIDE SEQUENCE [LARGE SCALE GENOMIC DNA]</scope>
    <source>
        <strain evidence="1 2">DSM 26944</strain>
    </source>
</reference>
<keyword evidence="2" id="KW-1185">Reference proteome</keyword>
<dbReference type="InterPro" id="IPR006450">
    <property type="entry name" value="Phage_HK97_gp6-like"/>
</dbReference>
<sequence>MAVVPLTLMKAQLKIDDHNVDDELITHYLEAAEEWITDFTGQPIPDPAPASLKQAIMMLAGHWYRSREAVTIDLSAATLPLGVMSILRNHRDYSLGQEDS</sequence>
<dbReference type="RefSeq" id="WP_183658465.1">
    <property type="nucleotide sequence ID" value="NZ_JACIJG010000041.1"/>
</dbReference>